<evidence type="ECO:0000313" key="5">
    <source>
        <dbReference type="Proteomes" id="UP001438008"/>
    </source>
</evidence>
<feature type="domain" description="Gfo/Idh/MocA-like oxidoreductase N-terminal" evidence="2">
    <location>
        <begin position="8"/>
        <end position="126"/>
    </location>
</feature>
<organism evidence="4 5">
    <name type="scientific">Laedolimicola intestinihominis</name>
    <dbReference type="NCBI Taxonomy" id="3133166"/>
    <lineage>
        <taxon>Bacteria</taxon>
        <taxon>Bacillati</taxon>
        <taxon>Bacillota</taxon>
        <taxon>Clostridia</taxon>
        <taxon>Lachnospirales</taxon>
        <taxon>Lachnospiraceae</taxon>
        <taxon>Laedolimicola</taxon>
    </lineage>
</organism>
<accession>A0ABV1FGS6</accession>
<dbReference type="PANTHER" id="PTHR43249">
    <property type="entry name" value="UDP-N-ACETYL-2-AMINO-2-DEOXY-D-GLUCURONATE OXIDASE"/>
    <property type="match status" value="1"/>
</dbReference>
<comment type="similarity">
    <text evidence="1">Belongs to the Gfo/Idh/MocA family.</text>
</comment>
<proteinExistence type="inferred from homology"/>
<dbReference type="InterPro" id="IPR000683">
    <property type="entry name" value="Gfo/Idh/MocA-like_OxRdtase_N"/>
</dbReference>
<dbReference type="SUPFAM" id="SSF51735">
    <property type="entry name" value="NAD(P)-binding Rossmann-fold domains"/>
    <property type="match status" value="1"/>
</dbReference>
<dbReference type="InterPro" id="IPR036291">
    <property type="entry name" value="NAD(P)-bd_dom_sf"/>
</dbReference>
<dbReference type="SUPFAM" id="SSF55347">
    <property type="entry name" value="Glyceraldehyde-3-phosphate dehydrogenase-like, C-terminal domain"/>
    <property type="match status" value="1"/>
</dbReference>
<dbReference type="InterPro" id="IPR004104">
    <property type="entry name" value="Gfo/Idh/MocA-like_OxRdtase_C"/>
</dbReference>
<dbReference type="RefSeq" id="WP_349163789.1">
    <property type="nucleotide sequence ID" value="NZ_JBBMFE010000002.1"/>
</dbReference>
<sequence length="371" mass="42499">MSNKKHTVAIMGLGVRGKTHLKGIMENSDRYEVVGLCDLRENVMKAVSEQWKLNVPLYTDVEKMLAETKPEVFVFVTYPNLRLSMIELALKYGIKAVSFEKPMAEDMKEAKKMTDLCVQNGVKAIVCHQQKYLTQMQELKKKADRGDFGQIKKIFAETQPWMAQLGTHYVDYIIWANGGCRAKSVVGHVHGPATLKDNHPSPDFLMGEILFENGVRGYLECGYFSERHNPEMYADSDNRLTIWGTNGYGYAETDGFWGECSKATKGEFITGKEPGWYHHQEKQIQTPYYTEYADWLDDDSKPHSCNIETAFHGYEILEAMCLSALNNTRIDLPLTNFDYEPVLERMEKELPECGTHLRALYTGEEPREERD</sequence>
<dbReference type="Pfam" id="PF01408">
    <property type="entry name" value="GFO_IDH_MocA"/>
    <property type="match status" value="1"/>
</dbReference>
<gene>
    <name evidence="4" type="ORF">WMO29_03505</name>
</gene>
<feature type="domain" description="Gfo/Idh/MocA-like oxidoreductase C-terminal" evidence="3">
    <location>
        <begin position="164"/>
        <end position="331"/>
    </location>
</feature>
<dbReference type="EMBL" id="JBBMFE010000002">
    <property type="protein sequence ID" value="MEQ2471559.1"/>
    <property type="molecule type" value="Genomic_DNA"/>
</dbReference>
<evidence type="ECO:0000256" key="1">
    <source>
        <dbReference type="ARBA" id="ARBA00010928"/>
    </source>
</evidence>
<dbReference type="Proteomes" id="UP001438008">
    <property type="component" value="Unassembled WGS sequence"/>
</dbReference>
<dbReference type="Gene3D" id="3.40.50.720">
    <property type="entry name" value="NAD(P)-binding Rossmann-like Domain"/>
    <property type="match status" value="1"/>
</dbReference>
<reference evidence="4 5" key="1">
    <citation type="submission" date="2024-03" db="EMBL/GenBank/DDBJ databases">
        <title>Human intestinal bacterial collection.</title>
        <authorList>
            <person name="Pauvert C."/>
            <person name="Hitch T.C.A."/>
            <person name="Clavel T."/>
        </authorList>
    </citation>
    <scope>NUCLEOTIDE SEQUENCE [LARGE SCALE GENOMIC DNA]</scope>
    <source>
        <strain evidence="4 5">CLA-AA-H132</strain>
    </source>
</reference>
<comment type="caution">
    <text evidence="4">The sequence shown here is derived from an EMBL/GenBank/DDBJ whole genome shotgun (WGS) entry which is preliminary data.</text>
</comment>
<dbReference type="Gene3D" id="3.30.360.10">
    <property type="entry name" value="Dihydrodipicolinate Reductase, domain 2"/>
    <property type="match status" value="1"/>
</dbReference>
<evidence type="ECO:0000313" key="4">
    <source>
        <dbReference type="EMBL" id="MEQ2471559.1"/>
    </source>
</evidence>
<evidence type="ECO:0000259" key="3">
    <source>
        <dbReference type="Pfam" id="PF02894"/>
    </source>
</evidence>
<dbReference type="Pfam" id="PF02894">
    <property type="entry name" value="GFO_IDH_MocA_C"/>
    <property type="match status" value="1"/>
</dbReference>
<protein>
    <submittedName>
        <fullName evidence="4">Gfo/Idh/MocA family oxidoreductase</fullName>
    </submittedName>
</protein>
<dbReference type="PANTHER" id="PTHR43249:SF1">
    <property type="entry name" value="D-GLUCOSIDE 3-DEHYDROGENASE"/>
    <property type="match status" value="1"/>
</dbReference>
<evidence type="ECO:0000259" key="2">
    <source>
        <dbReference type="Pfam" id="PF01408"/>
    </source>
</evidence>
<dbReference type="InterPro" id="IPR052515">
    <property type="entry name" value="Gfo/Idh/MocA_Oxidoreductase"/>
</dbReference>
<name>A0ABV1FGS6_9FIRM</name>
<keyword evidence="5" id="KW-1185">Reference proteome</keyword>